<keyword evidence="2" id="KW-1185">Reference proteome</keyword>
<reference evidence="1" key="1">
    <citation type="submission" date="2022-12" db="EMBL/GenBank/DDBJ databases">
        <title>Genome Sequence of Lasiodiplodia mahajangana.</title>
        <authorList>
            <person name="Buettner E."/>
        </authorList>
    </citation>
    <scope>NUCLEOTIDE SEQUENCE</scope>
    <source>
        <strain evidence="1">VT137</strain>
    </source>
</reference>
<evidence type="ECO:0000313" key="2">
    <source>
        <dbReference type="Proteomes" id="UP001153332"/>
    </source>
</evidence>
<dbReference type="EMBL" id="JAPUUL010000485">
    <property type="protein sequence ID" value="KAJ8130499.1"/>
    <property type="molecule type" value="Genomic_DNA"/>
</dbReference>
<organism evidence="1 2">
    <name type="scientific">Lasiodiplodia mahajangana</name>
    <dbReference type="NCBI Taxonomy" id="1108764"/>
    <lineage>
        <taxon>Eukaryota</taxon>
        <taxon>Fungi</taxon>
        <taxon>Dikarya</taxon>
        <taxon>Ascomycota</taxon>
        <taxon>Pezizomycotina</taxon>
        <taxon>Dothideomycetes</taxon>
        <taxon>Dothideomycetes incertae sedis</taxon>
        <taxon>Botryosphaeriales</taxon>
        <taxon>Botryosphaeriaceae</taxon>
        <taxon>Lasiodiplodia</taxon>
    </lineage>
</organism>
<protein>
    <submittedName>
        <fullName evidence="1">Uncharacterized protein</fullName>
    </submittedName>
</protein>
<name>A0ACC2JSW7_9PEZI</name>
<accession>A0ACC2JSW7</accession>
<evidence type="ECO:0000313" key="1">
    <source>
        <dbReference type="EMBL" id="KAJ8130499.1"/>
    </source>
</evidence>
<comment type="caution">
    <text evidence="1">The sequence shown here is derived from an EMBL/GenBank/DDBJ whole genome shotgun (WGS) entry which is preliminary data.</text>
</comment>
<sequence length="149" mass="16457">MHNLYQAQVPVHFAVQTVLGYKISFVLVPTIGGAKVTDIHRNVISRLSFEEFQRDFKDLYGSLNTGGCEAVVSGNTTGPNAASRLELRYARNTPMGNHAGENVLLESTECVVTIYRRPHQSVAIECSQFSQYNIVLAINIPSDMSIKIV</sequence>
<proteinExistence type="predicted"/>
<gene>
    <name evidence="1" type="ORF">O1611_g3132</name>
</gene>
<dbReference type="Proteomes" id="UP001153332">
    <property type="component" value="Unassembled WGS sequence"/>
</dbReference>